<dbReference type="Proteomes" id="UP001296969">
    <property type="component" value="Unassembled WGS sequence"/>
</dbReference>
<keyword evidence="9" id="KW-1185">Reference proteome</keyword>
<comment type="caution">
    <text evidence="7">The sequence shown here is derived from an EMBL/GenBank/DDBJ whole genome shotgun (WGS) entry which is preliminary data.</text>
</comment>
<dbReference type="Gene3D" id="3.40.190.290">
    <property type="match status" value="1"/>
</dbReference>
<evidence type="ECO:0000313" key="7">
    <source>
        <dbReference type="EMBL" id="MBK5177437.1"/>
    </source>
</evidence>
<evidence type="ECO:0000259" key="5">
    <source>
        <dbReference type="PROSITE" id="PS50931"/>
    </source>
</evidence>
<evidence type="ECO:0000313" key="9">
    <source>
        <dbReference type="Proteomes" id="UP001296969"/>
    </source>
</evidence>
<name>A0A9D7FV56_9GAMM</name>
<dbReference type="GO" id="GO:0003700">
    <property type="term" value="F:DNA-binding transcription factor activity"/>
    <property type="evidence" value="ECO:0007669"/>
    <property type="project" value="InterPro"/>
</dbReference>
<accession>A0A9D7FV56</accession>
<dbReference type="FunFam" id="3.40.190.290:FF:000001">
    <property type="entry name" value="Transcriptional regulator, LysR family"/>
    <property type="match status" value="1"/>
</dbReference>
<dbReference type="Gene3D" id="1.10.10.10">
    <property type="entry name" value="Winged helix-like DNA-binding domain superfamily/Winged helix DNA-binding domain"/>
    <property type="match status" value="1"/>
</dbReference>
<comment type="similarity">
    <text evidence="1">Belongs to the LysR transcriptional regulatory family.</text>
</comment>
<keyword evidence="3" id="KW-0238">DNA-binding</keyword>
<dbReference type="AlphaFoldDB" id="A0A9D7FV56"/>
<dbReference type="EMBL" id="JADRCQ010000004">
    <property type="protein sequence ID" value="MBK5074128.1"/>
    <property type="molecule type" value="Genomic_DNA"/>
</dbReference>
<dbReference type="EMBL" id="JADRCP010000004">
    <property type="protein sequence ID" value="MBK5177437.1"/>
    <property type="molecule type" value="Genomic_DNA"/>
</dbReference>
<dbReference type="PANTHER" id="PTHR30537">
    <property type="entry name" value="HTH-TYPE TRANSCRIPTIONAL REGULATOR"/>
    <property type="match status" value="1"/>
</dbReference>
<evidence type="ECO:0000256" key="1">
    <source>
        <dbReference type="ARBA" id="ARBA00009437"/>
    </source>
</evidence>
<dbReference type="Proteomes" id="UP000807542">
    <property type="component" value="Unassembled WGS sequence"/>
</dbReference>
<dbReference type="GO" id="GO:0043565">
    <property type="term" value="F:sequence-specific DNA binding"/>
    <property type="evidence" value="ECO:0007669"/>
    <property type="project" value="TreeGrafter"/>
</dbReference>
<evidence type="ECO:0000256" key="2">
    <source>
        <dbReference type="ARBA" id="ARBA00023015"/>
    </source>
</evidence>
<evidence type="ECO:0000256" key="4">
    <source>
        <dbReference type="ARBA" id="ARBA00023163"/>
    </source>
</evidence>
<evidence type="ECO:0000313" key="6">
    <source>
        <dbReference type="EMBL" id="MBK5074128.1"/>
    </source>
</evidence>
<gene>
    <name evidence="7" type="ORF">I2492_14030</name>
    <name evidence="6" type="ORF">I2493_14030</name>
</gene>
<dbReference type="InterPro" id="IPR005119">
    <property type="entry name" value="LysR_subst-bd"/>
</dbReference>
<dbReference type="RefSeq" id="WP_228398778.1">
    <property type="nucleotide sequence ID" value="NZ_JADRCP010000004.1"/>
</dbReference>
<organism evidence="7 8">
    <name type="scientific">Limnobaculum xujianqingii</name>
    <dbReference type="NCBI Taxonomy" id="2738837"/>
    <lineage>
        <taxon>Bacteria</taxon>
        <taxon>Pseudomonadati</taxon>
        <taxon>Pseudomonadota</taxon>
        <taxon>Gammaproteobacteria</taxon>
        <taxon>Enterobacterales</taxon>
        <taxon>Budviciaceae</taxon>
        <taxon>Limnobaculum</taxon>
    </lineage>
</organism>
<dbReference type="SUPFAM" id="SSF46785">
    <property type="entry name" value="Winged helix' DNA-binding domain"/>
    <property type="match status" value="1"/>
</dbReference>
<dbReference type="PANTHER" id="PTHR30537:SF5">
    <property type="entry name" value="HTH-TYPE TRANSCRIPTIONAL ACTIVATOR TTDR-RELATED"/>
    <property type="match status" value="1"/>
</dbReference>
<evidence type="ECO:0000313" key="8">
    <source>
        <dbReference type="Proteomes" id="UP000807542"/>
    </source>
</evidence>
<keyword evidence="2" id="KW-0805">Transcription regulation</keyword>
<dbReference type="InterPro" id="IPR036390">
    <property type="entry name" value="WH_DNA-bd_sf"/>
</dbReference>
<sequence length="307" mass="34709">MSISRSPLPLNEDLRVFLTVVRKHSFAKAAVELGVSPAYISKRINVLEKVLDIKLFHRSTRSIVLTEEGEKARVWADRILGDLDDFISDVSEARHEPQGTLRIVSSFGFGRQFVAPAISQLAKQYPNLAIQLVTSDHVIDLVAEGFDLEIRVGSDLPNQYMAKKLLDNQRVLCASPDYLAVKGQPETLDDLAHHDCLVIKERDTPFGSWLLSDKDEKPQTIRVDGRLSSNSGAIVLQWGLEGHGIFLRSMWDAKRYIDEGKLINVLPEYSQNADIWAVYPMRLSNSAKLKVCVEFLQLYFKWADIEE</sequence>
<evidence type="ECO:0000256" key="3">
    <source>
        <dbReference type="ARBA" id="ARBA00023125"/>
    </source>
</evidence>
<keyword evidence="4" id="KW-0804">Transcription</keyword>
<dbReference type="GO" id="GO:0006351">
    <property type="term" value="P:DNA-templated transcription"/>
    <property type="evidence" value="ECO:0007669"/>
    <property type="project" value="TreeGrafter"/>
</dbReference>
<proteinExistence type="inferred from homology"/>
<dbReference type="InterPro" id="IPR000847">
    <property type="entry name" value="LysR_HTH_N"/>
</dbReference>
<dbReference type="SUPFAM" id="SSF53850">
    <property type="entry name" value="Periplasmic binding protein-like II"/>
    <property type="match status" value="1"/>
</dbReference>
<protein>
    <submittedName>
        <fullName evidence="7">LysR family transcriptional regulator</fullName>
    </submittedName>
</protein>
<dbReference type="FunFam" id="1.10.10.10:FF:000001">
    <property type="entry name" value="LysR family transcriptional regulator"/>
    <property type="match status" value="1"/>
</dbReference>
<reference evidence="7 9" key="1">
    <citation type="submission" date="2020-11" db="EMBL/GenBank/DDBJ databases">
        <title>Insectihabitans protaetiae gen. nov. sp. nov. and Insectihabitans allomyrinae sp. nov., isolated from larvae of Protaetia brevitarsis seulensis and Allomyrina dichotoma, respectively.</title>
        <authorList>
            <person name="Lee S.D."/>
            <person name="Byeon Y.-S."/>
            <person name="Kim S.-M."/>
            <person name="Yang H.L."/>
            <person name="Kim I.S."/>
        </authorList>
    </citation>
    <scope>NUCLEOTIDE SEQUENCE</scope>
    <source>
        <strain evidence="7">CWB-B4</strain>
        <strain evidence="6 9">CWB-B43</strain>
    </source>
</reference>
<dbReference type="CDD" id="cd08479">
    <property type="entry name" value="PBP2_CrgA_like_9"/>
    <property type="match status" value="1"/>
</dbReference>
<dbReference type="Pfam" id="PF00126">
    <property type="entry name" value="HTH_1"/>
    <property type="match status" value="1"/>
</dbReference>
<dbReference type="Pfam" id="PF03466">
    <property type="entry name" value="LysR_substrate"/>
    <property type="match status" value="1"/>
</dbReference>
<dbReference type="PROSITE" id="PS50931">
    <property type="entry name" value="HTH_LYSR"/>
    <property type="match status" value="1"/>
</dbReference>
<feature type="domain" description="HTH lysR-type" evidence="5">
    <location>
        <begin position="9"/>
        <end position="66"/>
    </location>
</feature>
<dbReference type="InterPro" id="IPR058163">
    <property type="entry name" value="LysR-type_TF_proteobact-type"/>
</dbReference>
<dbReference type="InterPro" id="IPR036388">
    <property type="entry name" value="WH-like_DNA-bd_sf"/>
</dbReference>